<name>A0A1C4WG23_9ACTN</name>
<keyword evidence="2" id="KW-0812">Transmembrane</keyword>
<sequence>MTDPQPPVAAPTDDPSAAGPGRSPASRVDEEVRLPDWMRQVGTEQVLDRSERRRLAWGRHRGKLLVAVVALGAAGLLGATAVVVGTVAEGVRTATAPTPAPSPSGPQDYFAGTPAAGFAVGERGIALPPARATGPFSEAQVRTALDTTRRALVESRLADTMLGGNPDRFLGVLAKDTRKSLEPFLGDGRQRHFVTWLVNDFRLVDEIRVSGKVTYTATEDDSGVRVLAVTTRFSWVYAFERLAGEAPPEANLVVVRDTLTWHFPHPDDVAPTARGLWLASAEAFYWNAMCDKLSRRGRLDVDPGQYPSQGWRANRLPLAEVFDPERAARVPGTC</sequence>
<dbReference type="Proteomes" id="UP000183585">
    <property type="component" value="Unassembled WGS sequence"/>
</dbReference>
<proteinExistence type="predicted"/>
<evidence type="ECO:0000313" key="4">
    <source>
        <dbReference type="Proteomes" id="UP000183585"/>
    </source>
</evidence>
<feature type="transmembrane region" description="Helical" evidence="2">
    <location>
        <begin position="64"/>
        <end position="88"/>
    </location>
</feature>
<evidence type="ECO:0000256" key="1">
    <source>
        <dbReference type="SAM" id="MobiDB-lite"/>
    </source>
</evidence>
<gene>
    <name evidence="3" type="ORF">GA0070563_103348</name>
</gene>
<feature type="region of interest" description="Disordered" evidence="1">
    <location>
        <begin position="1"/>
        <end position="34"/>
    </location>
</feature>
<organism evidence="3 4">
    <name type="scientific">Micromonospora carbonacea</name>
    <dbReference type="NCBI Taxonomy" id="47853"/>
    <lineage>
        <taxon>Bacteria</taxon>
        <taxon>Bacillati</taxon>
        <taxon>Actinomycetota</taxon>
        <taxon>Actinomycetes</taxon>
        <taxon>Micromonosporales</taxon>
        <taxon>Micromonosporaceae</taxon>
        <taxon>Micromonospora</taxon>
    </lineage>
</organism>
<keyword evidence="4" id="KW-1185">Reference proteome</keyword>
<protein>
    <submittedName>
        <fullName evidence="3">Uncharacterized protein</fullName>
    </submittedName>
</protein>
<evidence type="ECO:0000313" key="3">
    <source>
        <dbReference type="EMBL" id="SCE95089.1"/>
    </source>
</evidence>
<dbReference type="EMBL" id="FMCT01000003">
    <property type="protein sequence ID" value="SCE95089.1"/>
    <property type="molecule type" value="Genomic_DNA"/>
</dbReference>
<keyword evidence="2" id="KW-0472">Membrane</keyword>
<accession>A0A1C4WG23</accession>
<keyword evidence="2" id="KW-1133">Transmembrane helix</keyword>
<dbReference type="AlphaFoldDB" id="A0A1C4WG23"/>
<reference evidence="4" key="1">
    <citation type="submission" date="2016-06" db="EMBL/GenBank/DDBJ databases">
        <authorList>
            <person name="Varghese N."/>
            <person name="Submissions Spin"/>
        </authorList>
    </citation>
    <scope>NUCLEOTIDE SEQUENCE [LARGE SCALE GENOMIC DNA]</scope>
    <source>
        <strain evidence="4">DSM 43168</strain>
    </source>
</reference>
<dbReference type="RefSeq" id="WP_074473886.1">
    <property type="nucleotide sequence ID" value="NZ_FMCT01000003.1"/>
</dbReference>
<evidence type="ECO:0000256" key="2">
    <source>
        <dbReference type="SAM" id="Phobius"/>
    </source>
</evidence>